<dbReference type="Pfam" id="PF00585">
    <property type="entry name" value="Thr_dehydrat_C"/>
    <property type="match status" value="2"/>
</dbReference>
<dbReference type="OrthoDB" id="4418812at2759"/>
<dbReference type="PROSITE" id="PS51672">
    <property type="entry name" value="ACT_LIKE"/>
    <property type="match status" value="1"/>
</dbReference>
<dbReference type="GO" id="GO:0004794">
    <property type="term" value="F:threonine deaminase activity"/>
    <property type="evidence" value="ECO:0007669"/>
    <property type="project" value="UniProtKB-EC"/>
</dbReference>
<evidence type="ECO:0000256" key="11">
    <source>
        <dbReference type="ARBA" id="ARBA00022737"/>
    </source>
</evidence>
<keyword evidence="7" id="KW-0150">Chloroplast</keyword>
<evidence type="ECO:0000256" key="1">
    <source>
        <dbReference type="ARBA" id="ARBA00001274"/>
    </source>
</evidence>
<evidence type="ECO:0000256" key="6">
    <source>
        <dbReference type="ARBA" id="ARBA00012096"/>
    </source>
</evidence>
<evidence type="ECO:0000256" key="12">
    <source>
        <dbReference type="ARBA" id="ARBA00022898"/>
    </source>
</evidence>
<keyword evidence="12" id="KW-0663">Pyridoxal phosphate</keyword>
<evidence type="ECO:0000256" key="4">
    <source>
        <dbReference type="ARBA" id="ARBA00004810"/>
    </source>
</evidence>
<dbReference type="InterPro" id="IPR036052">
    <property type="entry name" value="TrpB-like_PALP_sf"/>
</dbReference>
<keyword evidence="8" id="KW-0028">Amino-acid biosynthesis</keyword>
<keyword evidence="10" id="KW-0934">Plastid</keyword>
<evidence type="ECO:0000256" key="10">
    <source>
        <dbReference type="ARBA" id="ARBA00022640"/>
    </source>
</evidence>
<organism evidence="16 17">
    <name type="scientific">Anisodus acutangulus</name>
    <dbReference type="NCBI Taxonomy" id="402998"/>
    <lineage>
        <taxon>Eukaryota</taxon>
        <taxon>Viridiplantae</taxon>
        <taxon>Streptophyta</taxon>
        <taxon>Embryophyta</taxon>
        <taxon>Tracheophyta</taxon>
        <taxon>Spermatophyta</taxon>
        <taxon>Magnoliopsida</taxon>
        <taxon>eudicotyledons</taxon>
        <taxon>Gunneridae</taxon>
        <taxon>Pentapetalae</taxon>
        <taxon>asterids</taxon>
        <taxon>lamiids</taxon>
        <taxon>Solanales</taxon>
        <taxon>Solanaceae</taxon>
        <taxon>Solanoideae</taxon>
        <taxon>Hyoscyameae</taxon>
        <taxon>Anisodus</taxon>
    </lineage>
</organism>
<comment type="cofactor">
    <cofactor evidence="2">
        <name>pyridoxal 5'-phosphate</name>
        <dbReference type="ChEBI" id="CHEBI:597326"/>
    </cofactor>
</comment>
<dbReference type="InterPro" id="IPR045865">
    <property type="entry name" value="ACT-like_dom_sf"/>
</dbReference>
<sequence>MVIVGRDAISAAVKDVYEEGRNILETSGALAIAGAEAYCKYYNIKDENVVAIASGANMDFSKLKLVVDLADVGGGKEALLATFMPEEPGSFKKFCELVGSMNITELAYRLILEGDNVGVNEKSDLEAMLERMKSSQFNTVNLSNNDLVKEHPRHLILVMRFSQFIFPEKPGALRKFLDDFCPRWNITLFHYREQGELDASVLVGFQVPKSEMDEFKNQANNLGYSYEIESLNEASKLIIE</sequence>
<gene>
    <name evidence="16" type="ORF">K7X08_015671</name>
</gene>
<evidence type="ECO:0000256" key="7">
    <source>
        <dbReference type="ARBA" id="ARBA00022528"/>
    </source>
</evidence>
<evidence type="ECO:0000256" key="9">
    <source>
        <dbReference type="ARBA" id="ARBA00022624"/>
    </source>
</evidence>
<dbReference type="InterPro" id="IPR050147">
    <property type="entry name" value="Ser/Thr_Dehydratase"/>
</dbReference>
<keyword evidence="14" id="KW-0100">Branched-chain amino acid biosynthesis</keyword>
<evidence type="ECO:0000256" key="3">
    <source>
        <dbReference type="ARBA" id="ARBA00004229"/>
    </source>
</evidence>
<dbReference type="GO" id="GO:0006565">
    <property type="term" value="P:L-serine catabolic process"/>
    <property type="evidence" value="ECO:0007669"/>
    <property type="project" value="TreeGrafter"/>
</dbReference>
<dbReference type="Gene3D" id="3.40.1020.10">
    <property type="entry name" value="Biosynthetic Threonine Deaminase, Domain 3"/>
    <property type="match status" value="1"/>
</dbReference>
<dbReference type="GO" id="GO:0006567">
    <property type="term" value="P:L-threonine catabolic process"/>
    <property type="evidence" value="ECO:0007669"/>
    <property type="project" value="TreeGrafter"/>
</dbReference>
<dbReference type="CDD" id="cd04907">
    <property type="entry name" value="ACT_ThrD-I_2"/>
    <property type="match status" value="1"/>
</dbReference>
<dbReference type="GO" id="GO:0009097">
    <property type="term" value="P:isoleucine biosynthetic process"/>
    <property type="evidence" value="ECO:0007669"/>
    <property type="project" value="UniProtKB-KW"/>
</dbReference>
<evidence type="ECO:0000313" key="16">
    <source>
        <dbReference type="EMBL" id="KAJ8532782.1"/>
    </source>
</evidence>
<reference evidence="17" key="1">
    <citation type="journal article" date="2023" name="Proc. Natl. Acad. Sci. U.S.A.">
        <title>Genomic and structural basis for evolution of tropane alkaloid biosynthesis.</title>
        <authorList>
            <person name="Wanga Y.-J."/>
            <person name="Taina T."/>
            <person name="Yua J.-Y."/>
            <person name="Lia J."/>
            <person name="Xua B."/>
            <person name="Chenc J."/>
            <person name="D'Auriad J.C."/>
            <person name="Huanga J.-P."/>
            <person name="Huanga S.-X."/>
        </authorList>
    </citation>
    <scope>NUCLEOTIDE SEQUENCE [LARGE SCALE GENOMIC DNA]</scope>
    <source>
        <strain evidence="17">cv. KIB-2019</strain>
    </source>
</reference>
<feature type="domain" description="ACT-like" evidence="15">
    <location>
        <begin position="160"/>
        <end position="231"/>
    </location>
</feature>
<dbReference type="InterPro" id="IPR038110">
    <property type="entry name" value="TD_ACT-like_sf"/>
</dbReference>
<keyword evidence="11" id="KW-0677">Repeat</keyword>
<dbReference type="GO" id="GO:0003941">
    <property type="term" value="F:L-serine ammonia-lyase activity"/>
    <property type="evidence" value="ECO:0007669"/>
    <property type="project" value="TreeGrafter"/>
</dbReference>
<dbReference type="EMBL" id="JAJAGQ010000020">
    <property type="protein sequence ID" value="KAJ8532782.1"/>
    <property type="molecule type" value="Genomic_DNA"/>
</dbReference>
<evidence type="ECO:0000256" key="5">
    <source>
        <dbReference type="ARBA" id="ARBA00010869"/>
    </source>
</evidence>
<dbReference type="SUPFAM" id="SSF55021">
    <property type="entry name" value="ACT-like"/>
    <property type="match status" value="2"/>
</dbReference>
<keyword evidence="13" id="KW-0456">Lyase</keyword>
<protein>
    <recommendedName>
        <fullName evidence="6">threonine ammonia-lyase</fullName>
        <ecNumber evidence="6">4.3.1.19</ecNumber>
    </recommendedName>
</protein>
<dbReference type="Proteomes" id="UP001152561">
    <property type="component" value="Unassembled WGS sequence"/>
</dbReference>
<keyword evidence="9" id="KW-0412">Isoleucine biosynthesis</keyword>
<keyword evidence="17" id="KW-1185">Reference proteome</keyword>
<dbReference type="SUPFAM" id="SSF53686">
    <property type="entry name" value="Tryptophan synthase beta subunit-like PLP-dependent enzymes"/>
    <property type="match status" value="1"/>
</dbReference>
<comment type="pathway">
    <text evidence="4">Amino-acid biosynthesis; L-isoleucine biosynthesis; 2-oxobutanoate from L-threonine: step 1/1.</text>
</comment>
<evidence type="ECO:0000256" key="14">
    <source>
        <dbReference type="ARBA" id="ARBA00023304"/>
    </source>
</evidence>
<dbReference type="Gene3D" id="3.40.50.1100">
    <property type="match status" value="1"/>
</dbReference>
<comment type="similarity">
    <text evidence="5">Belongs to the serine/threonine dehydratase family.</text>
</comment>
<name>A0A9Q1LBW1_9SOLA</name>
<evidence type="ECO:0000313" key="17">
    <source>
        <dbReference type="Proteomes" id="UP001152561"/>
    </source>
</evidence>
<dbReference type="InterPro" id="IPR001721">
    <property type="entry name" value="TD_ACT-like"/>
</dbReference>
<evidence type="ECO:0000256" key="13">
    <source>
        <dbReference type="ARBA" id="ARBA00023239"/>
    </source>
</evidence>
<comment type="caution">
    <text evidence="16">The sequence shown here is derived from an EMBL/GenBank/DDBJ whole genome shotgun (WGS) entry which is preliminary data.</text>
</comment>
<dbReference type="PANTHER" id="PTHR48078">
    <property type="entry name" value="THREONINE DEHYDRATASE, MITOCHONDRIAL-RELATED"/>
    <property type="match status" value="1"/>
</dbReference>
<proteinExistence type="inferred from homology"/>
<dbReference type="AlphaFoldDB" id="A0A9Q1LBW1"/>
<evidence type="ECO:0000259" key="15">
    <source>
        <dbReference type="PROSITE" id="PS51672"/>
    </source>
</evidence>
<comment type="catalytic activity">
    <reaction evidence="1">
        <text>L-threonine = 2-oxobutanoate + NH4(+)</text>
        <dbReference type="Rhea" id="RHEA:22108"/>
        <dbReference type="ChEBI" id="CHEBI:16763"/>
        <dbReference type="ChEBI" id="CHEBI:28938"/>
        <dbReference type="ChEBI" id="CHEBI:57926"/>
        <dbReference type="EC" id="4.3.1.19"/>
    </reaction>
</comment>
<evidence type="ECO:0000256" key="2">
    <source>
        <dbReference type="ARBA" id="ARBA00001933"/>
    </source>
</evidence>
<accession>A0A9Q1LBW1</accession>
<dbReference type="EC" id="4.3.1.19" evidence="6"/>
<dbReference type="PANTHER" id="PTHR48078:SF10">
    <property type="entry name" value="THREONINE DEHYDRATASE 2 BIOSYNTHETIC, CHLOROPLASTIC"/>
    <property type="match status" value="1"/>
</dbReference>
<dbReference type="GO" id="GO:0009507">
    <property type="term" value="C:chloroplast"/>
    <property type="evidence" value="ECO:0007669"/>
    <property type="project" value="UniProtKB-SubCell"/>
</dbReference>
<dbReference type="FunFam" id="3.40.1020.10:FF:000003">
    <property type="entry name" value="Threonine dehydratase"/>
    <property type="match status" value="1"/>
</dbReference>
<evidence type="ECO:0000256" key="8">
    <source>
        <dbReference type="ARBA" id="ARBA00022605"/>
    </source>
</evidence>
<comment type="subcellular location">
    <subcellularLocation>
        <location evidence="3">Plastid</location>
        <location evidence="3">Chloroplast</location>
    </subcellularLocation>
</comment>